<keyword evidence="2" id="KW-1185">Reference proteome</keyword>
<dbReference type="Proteomes" id="UP000704762">
    <property type="component" value="Unassembled WGS sequence"/>
</dbReference>
<accession>A0ABS2RG72</accession>
<evidence type="ECO:0000313" key="1">
    <source>
        <dbReference type="EMBL" id="MBM7797688.1"/>
    </source>
</evidence>
<organism evidence="1 2">
    <name type="scientific">Microlunatus panaciterrae</name>
    <dbReference type="NCBI Taxonomy" id="400768"/>
    <lineage>
        <taxon>Bacteria</taxon>
        <taxon>Bacillati</taxon>
        <taxon>Actinomycetota</taxon>
        <taxon>Actinomycetes</taxon>
        <taxon>Propionibacteriales</taxon>
        <taxon>Propionibacteriaceae</taxon>
        <taxon>Microlunatus</taxon>
    </lineage>
</organism>
<dbReference type="EMBL" id="JAFBCF010000001">
    <property type="protein sequence ID" value="MBM7797688.1"/>
    <property type="molecule type" value="Genomic_DNA"/>
</dbReference>
<comment type="caution">
    <text evidence="1">The sequence shown here is derived from an EMBL/GenBank/DDBJ whole genome shotgun (WGS) entry which is preliminary data.</text>
</comment>
<evidence type="ECO:0000313" key="2">
    <source>
        <dbReference type="Proteomes" id="UP000704762"/>
    </source>
</evidence>
<dbReference type="RefSeq" id="WP_204916334.1">
    <property type="nucleotide sequence ID" value="NZ_BAAAQP010000011.1"/>
</dbReference>
<dbReference type="InterPro" id="IPR011013">
    <property type="entry name" value="Gal_mutarotase_sf_dom"/>
</dbReference>
<reference evidence="1 2" key="1">
    <citation type="submission" date="2021-01" db="EMBL/GenBank/DDBJ databases">
        <title>Sequencing the genomes of 1000 actinobacteria strains.</title>
        <authorList>
            <person name="Klenk H.-P."/>
        </authorList>
    </citation>
    <scope>NUCLEOTIDE SEQUENCE [LARGE SCALE GENOMIC DNA]</scope>
    <source>
        <strain evidence="1 2">DSM 18662</strain>
    </source>
</reference>
<dbReference type="InterPro" id="IPR014718">
    <property type="entry name" value="GH-type_carb-bd"/>
</dbReference>
<dbReference type="Gene3D" id="2.70.98.10">
    <property type="match status" value="1"/>
</dbReference>
<name>A0ABS2RG72_9ACTN</name>
<sequence>MDPLEADSLEPRARVDADWPYRGFRAVVLENARLRAVVLPELGGKIISLQYKPADLELLWRHPRLPLRPVAFGSSYDDQFFGGWDELYPNDEAETLAGEAMPDHGEVWSLPWRFSTGTDATAAWVRLEVKTPISASRICKTLTLPQEGSSLTVGYQLQNVGCQDQPFMWKSHVAVQMHQDSLVDMGADSVLLHDFGHPRARGASPLFQWPTLHADGVDHDMRRPLAPNSGHSEFMLATSMHAGFCSVEHPSRGAALRLTFDLDALPSCWLFASYGWRGLNTVVLEPCTGYPLSVAQGAAQGTHQVLRAGETREWTLQASVGPAT</sequence>
<gene>
    <name evidence="1" type="ORF">JOE57_000609</name>
</gene>
<proteinExistence type="predicted"/>
<protein>
    <submittedName>
        <fullName evidence="1">Galactose mutarotase-like enzyme</fullName>
    </submittedName>
</protein>
<dbReference type="SUPFAM" id="SSF74650">
    <property type="entry name" value="Galactose mutarotase-like"/>
    <property type="match status" value="1"/>
</dbReference>